<dbReference type="PRINTS" id="PR01490">
    <property type="entry name" value="RTXTOXIND"/>
</dbReference>
<protein>
    <submittedName>
        <fullName evidence="1">HlyD family efflux transporter periplasmic adaptor subunit</fullName>
    </submittedName>
</protein>
<reference evidence="1 2" key="1">
    <citation type="submission" date="2024-06" db="EMBL/GenBank/DDBJ databases">
        <authorList>
            <person name="Li F."/>
        </authorList>
    </citation>
    <scope>NUCLEOTIDE SEQUENCE [LARGE SCALE GENOMIC DNA]</scope>
    <source>
        <strain evidence="1 2">GXAS 311</strain>
    </source>
</reference>
<dbReference type="InterPro" id="IPR050739">
    <property type="entry name" value="MFP"/>
</dbReference>
<dbReference type="Gene3D" id="2.40.30.170">
    <property type="match status" value="1"/>
</dbReference>
<dbReference type="EMBL" id="JBEVCJ010000005">
    <property type="protein sequence ID" value="MET1254820.1"/>
    <property type="molecule type" value="Genomic_DNA"/>
</dbReference>
<dbReference type="PANTHER" id="PTHR30386:SF28">
    <property type="entry name" value="EXPORTED PROTEIN"/>
    <property type="match status" value="1"/>
</dbReference>
<dbReference type="PANTHER" id="PTHR30386">
    <property type="entry name" value="MEMBRANE FUSION SUBUNIT OF EMRAB-TOLC MULTIDRUG EFFLUX PUMP"/>
    <property type="match status" value="1"/>
</dbReference>
<dbReference type="PROSITE" id="PS00543">
    <property type="entry name" value="HLYD_FAMILY"/>
    <property type="match status" value="1"/>
</dbReference>
<dbReference type="InterPro" id="IPR058982">
    <property type="entry name" value="Beta-barrel_AprE"/>
</dbReference>
<dbReference type="Pfam" id="PF26002">
    <property type="entry name" value="Beta-barrel_AprE"/>
    <property type="match status" value="1"/>
</dbReference>
<dbReference type="Proteomes" id="UP001548189">
    <property type="component" value="Unassembled WGS sequence"/>
</dbReference>
<name>A0ABV2BS90_9GAMM</name>
<organism evidence="1 2">
    <name type="scientific">Aliikangiella maris</name>
    <dbReference type="NCBI Taxonomy" id="3162458"/>
    <lineage>
        <taxon>Bacteria</taxon>
        <taxon>Pseudomonadati</taxon>
        <taxon>Pseudomonadota</taxon>
        <taxon>Gammaproteobacteria</taxon>
        <taxon>Oceanospirillales</taxon>
        <taxon>Pleioneaceae</taxon>
        <taxon>Aliikangiella</taxon>
    </lineage>
</organism>
<gene>
    <name evidence="1" type="ORF">ABVT43_06775</name>
</gene>
<evidence type="ECO:0000313" key="1">
    <source>
        <dbReference type="EMBL" id="MET1254820.1"/>
    </source>
</evidence>
<accession>A0ABV2BS90</accession>
<sequence>MEDYLLKSSTQGTVTNIQYKIGQTLRQNTPVMVILPASAEYQAELFVPSRSIGFIELNKKVLIRYDAFPYQRFGIYSGAVANIGKTILLPSEVSTPVNQTEAFYKVKVKLDKQFVTAYAKELNLQSGMLLDAAIILENRSFIEWLLEPIFSLKGHL</sequence>
<proteinExistence type="predicted"/>
<dbReference type="InterPro" id="IPR006144">
    <property type="entry name" value="Secretion_HlyD_CS"/>
</dbReference>
<evidence type="ECO:0000313" key="2">
    <source>
        <dbReference type="Proteomes" id="UP001548189"/>
    </source>
</evidence>
<keyword evidence="2" id="KW-1185">Reference proteome</keyword>
<comment type="caution">
    <text evidence="1">The sequence shown here is derived from an EMBL/GenBank/DDBJ whole genome shotgun (WGS) entry which is preliminary data.</text>
</comment>